<feature type="binding site" description="axial binding residue" evidence="9">
    <location>
        <position position="448"/>
    </location>
    <ligand>
        <name>heme</name>
        <dbReference type="ChEBI" id="CHEBI:30413"/>
    </ligand>
    <ligandPart>
        <name>Fe</name>
        <dbReference type="ChEBI" id="CHEBI:18248"/>
    </ligandPart>
</feature>
<evidence type="ECO:0000256" key="3">
    <source>
        <dbReference type="ARBA" id="ARBA00010617"/>
    </source>
</evidence>
<dbReference type="PANTHER" id="PTHR24291">
    <property type="entry name" value="CYTOCHROME P450 FAMILY 4"/>
    <property type="match status" value="1"/>
</dbReference>
<keyword evidence="8 11" id="KW-0472">Membrane</keyword>
<evidence type="ECO:0000256" key="2">
    <source>
        <dbReference type="ARBA" id="ARBA00004586"/>
    </source>
</evidence>
<feature type="transmembrane region" description="Helical" evidence="11">
    <location>
        <begin position="6"/>
        <end position="24"/>
    </location>
</feature>
<evidence type="ECO:0000313" key="12">
    <source>
        <dbReference type="EMBL" id="CDW52767.1"/>
    </source>
</evidence>
<dbReference type="PRINTS" id="PR00463">
    <property type="entry name" value="EP450I"/>
</dbReference>
<dbReference type="InterPro" id="IPR017972">
    <property type="entry name" value="Cyt_P450_CS"/>
</dbReference>
<dbReference type="AlphaFoldDB" id="A0A077YXG9"/>
<evidence type="ECO:0000256" key="4">
    <source>
        <dbReference type="ARBA" id="ARBA00022617"/>
    </source>
</evidence>
<evidence type="ECO:0000256" key="6">
    <source>
        <dbReference type="ARBA" id="ARBA00023004"/>
    </source>
</evidence>
<comment type="cofactor">
    <cofactor evidence="1 9">
        <name>heme</name>
        <dbReference type="ChEBI" id="CHEBI:30413"/>
    </cofactor>
</comment>
<reference evidence="12" key="1">
    <citation type="submission" date="2014-01" db="EMBL/GenBank/DDBJ databases">
        <authorList>
            <person name="Aslett M."/>
        </authorList>
    </citation>
    <scope>NUCLEOTIDE SEQUENCE</scope>
</reference>
<dbReference type="InterPro" id="IPR001128">
    <property type="entry name" value="Cyt_P450"/>
</dbReference>
<reference evidence="12" key="2">
    <citation type="submission" date="2014-03" db="EMBL/GenBank/DDBJ databases">
        <title>The whipworm genome and dual-species transcriptomics of an intimate host-pathogen interaction.</title>
        <authorList>
            <person name="Foth B.J."/>
            <person name="Tsai I.J."/>
            <person name="Reid A.J."/>
            <person name="Bancroft A.J."/>
            <person name="Nichol S."/>
            <person name="Tracey A."/>
            <person name="Holroyd N."/>
            <person name="Cotton J.A."/>
            <person name="Stanley E.J."/>
            <person name="Zarowiecki M."/>
            <person name="Liu J.Z."/>
            <person name="Huckvale T."/>
            <person name="Cooper P.J."/>
            <person name="Grencis R.K."/>
            <person name="Berriman M."/>
        </authorList>
    </citation>
    <scope>NUCLEOTIDE SEQUENCE [LARGE SCALE GENOMIC DNA]</scope>
</reference>
<evidence type="ECO:0000256" key="5">
    <source>
        <dbReference type="ARBA" id="ARBA00022824"/>
    </source>
</evidence>
<keyword evidence="11" id="KW-1133">Transmembrane helix</keyword>
<keyword evidence="5" id="KW-0256">Endoplasmic reticulum</keyword>
<protein>
    <submittedName>
        <fullName evidence="12">Putative cytochrome p450 4v2</fullName>
    </submittedName>
</protein>
<dbReference type="PANTHER" id="PTHR24291:SF189">
    <property type="entry name" value="CYTOCHROME P450 4C3-RELATED"/>
    <property type="match status" value="1"/>
</dbReference>
<dbReference type="InterPro" id="IPR036396">
    <property type="entry name" value="Cyt_P450_sf"/>
</dbReference>
<keyword evidence="4 9" id="KW-0349">Heme</keyword>
<evidence type="ECO:0000256" key="1">
    <source>
        <dbReference type="ARBA" id="ARBA00001971"/>
    </source>
</evidence>
<dbReference type="GO" id="GO:0004497">
    <property type="term" value="F:monooxygenase activity"/>
    <property type="evidence" value="ECO:0007669"/>
    <property type="project" value="UniProtKB-KW"/>
</dbReference>
<dbReference type="PRINTS" id="PR00385">
    <property type="entry name" value="P450"/>
</dbReference>
<dbReference type="PROSITE" id="PS00086">
    <property type="entry name" value="CYTOCHROME_P450"/>
    <property type="match status" value="1"/>
</dbReference>
<dbReference type="SUPFAM" id="SSF48264">
    <property type="entry name" value="Cytochrome P450"/>
    <property type="match status" value="1"/>
</dbReference>
<keyword evidence="7 10" id="KW-0503">Monooxygenase</keyword>
<dbReference type="STRING" id="36087.A0A077YXG9"/>
<dbReference type="Proteomes" id="UP000030665">
    <property type="component" value="Unassembled WGS sequence"/>
</dbReference>
<gene>
    <name evidence="12" type="ORF">TTRE_0000102901</name>
</gene>
<keyword evidence="9 10" id="KW-0479">Metal-binding</keyword>
<dbReference type="GO" id="GO:0020037">
    <property type="term" value="F:heme binding"/>
    <property type="evidence" value="ECO:0007669"/>
    <property type="project" value="InterPro"/>
</dbReference>
<dbReference type="InterPro" id="IPR050196">
    <property type="entry name" value="Cytochrome_P450_Monoox"/>
</dbReference>
<evidence type="ECO:0000256" key="11">
    <source>
        <dbReference type="SAM" id="Phobius"/>
    </source>
</evidence>
<evidence type="ECO:0000256" key="7">
    <source>
        <dbReference type="ARBA" id="ARBA00023033"/>
    </source>
</evidence>
<dbReference type="Gene3D" id="1.10.630.10">
    <property type="entry name" value="Cytochrome P450"/>
    <property type="match status" value="1"/>
</dbReference>
<dbReference type="OrthoDB" id="1470350at2759"/>
<organism evidence="12 13">
    <name type="scientific">Trichuris trichiura</name>
    <name type="common">Whipworm</name>
    <name type="synonym">Trichocephalus trichiurus</name>
    <dbReference type="NCBI Taxonomy" id="36087"/>
    <lineage>
        <taxon>Eukaryota</taxon>
        <taxon>Metazoa</taxon>
        <taxon>Ecdysozoa</taxon>
        <taxon>Nematoda</taxon>
        <taxon>Enoplea</taxon>
        <taxon>Dorylaimia</taxon>
        <taxon>Trichinellida</taxon>
        <taxon>Trichuridae</taxon>
        <taxon>Trichuris</taxon>
    </lineage>
</organism>
<keyword evidence="13" id="KW-1185">Reference proteome</keyword>
<proteinExistence type="inferred from homology"/>
<dbReference type="EMBL" id="HG805831">
    <property type="protein sequence ID" value="CDW52767.1"/>
    <property type="molecule type" value="Genomic_DNA"/>
</dbReference>
<keyword evidence="6 9" id="KW-0408">Iron</keyword>
<keyword evidence="10" id="KW-0560">Oxidoreductase</keyword>
<dbReference type="Pfam" id="PF00067">
    <property type="entry name" value="p450"/>
    <property type="match status" value="1"/>
</dbReference>
<dbReference type="GO" id="GO:0016705">
    <property type="term" value="F:oxidoreductase activity, acting on paired donors, with incorporation or reduction of molecular oxygen"/>
    <property type="evidence" value="ECO:0007669"/>
    <property type="project" value="InterPro"/>
</dbReference>
<comment type="subcellular location">
    <subcellularLocation>
        <location evidence="2">Endoplasmic reticulum membrane</location>
    </subcellularLocation>
</comment>
<dbReference type="GO" id="GO:0005789">
    <property type="term" value="C:endoplasmic reticulum membrane"/>
    <property type="evidence" value="ECO:0007669"/>
    <property type="project" value="UniProtKB-SubCell"/>
</dbReference>
<dbReference type="InterPro" id="IPR002401">
    <property type="entry name" value="Cyt_P450_E_grp-I"/>
</dbReference>
<comment type="similarity">
    <text evidence="3 10">Belongs to the cytochrome P450 family.</text>
</comment>
<keyword evidence="11" id="KW-0812">Transmembrane</keyword>
<evidence type="ECO:0000313" key="13">
    <source>
        <dbReference type="Proteomes" id="UP000030665"/>
    </source>
</evidence>
<evidence type="ECO:0000256" key="8">
    <source>
        <dbReference type="ARBA" id="ARBA00023136"/>
    </source>
</evidence>
<dbReference type="GO" id="GO:0005506">
    <property type="term" value="F:iron ion binding"/>
    <property type="evidence" value="ECO:0007669"/>
    <property type="project" value="InterPro"/>
</dbReference>
<evidence type="ECO:0000256" key="9">
    <source>
        <dbReference type="PIRSR" id="PIRSR602401-1"/>
    </source>
</evidence>
<name>A0A077YXG9_TRITR</name>
<sequence>MRAMAISFAVVLVVLATFIVHWFLRLRKLRQLVDKIHGPRYIPVLGSILYMKTDPAGKVIYPRSFIWHCCFLSISSHVPRLAVHPSCRSNRWRRSVQASSPLDGSGTVDQVFFDSCSAWLTSMPSMFSEAAQWRPRRKLLTPTFHYDILKDFVEVFNQQSRVLLSKIDQLVKEGNEKINTYQHVTLCALDIICETAMGRHVNAQKNSESAYVRAVYTLNGIIHRRQKNPLLRSDFVHRLFSDGKEERREEVQRLGGWTKVLNRELSSYDFDMCSQKRRLAFLDLLLQMAEQGNLTDQDVREEVDTFMFEGHDTTSTAMNWFLHLVGCSPEIQAKIHDELDSIFGDDDRDATFEDLKAMTYLECCIKEVLRLFPSVPIFARRIDESFEISEHFTIPRGSEVLICPYIVHRDPKHWPDPECFDPDRFLPRNSHGRHPFAYLPFSAGARNCIGQRFAMIEEKVILSWILRFFRVTSLPRRDQVMPKAEMILRPSETVLMKFERRQPLSI</sequence>
<accession>A0A077YXG9</accession>
<evidence type="ECO:0000256" key="10">
    <source>
        <dbReference type="RuleBase" id="RU000461"/>
    </source>
</evidence>